<evidence type="ECO:0000256" key="1">
    <source>
        <dbReference type="SAM" id="MobiDB-lite"/>
    </source>
</evidence>
<reference evidence="2" key="1">
    <citation type="submission" date="2020-05" db="EMBL/GenBank/DDBJ databases">
        <authorList>
            <person name="Chiriac C."/>
            <person name="Salcher M."/>
            <person name="Ghai R."/>
            <person name="Kavagutti S V."/>
        </authorList>
    </citation>
    <scope>NUCLEOTIDE SEQUENCE</scope>
</reference>
<organism evidence="2">
    <name type="scientific">uncultured Caudovirales phage</name>
    <dbReference type="NCBI Taxonomy" id="2100421"/>
    <lineage>
        <taxon>Viruses</taxon>
        <taxon>Duplodnaviria</taxon>
        <taxon>Heunggongvirae</taxon>
        <taxon>Uroviricota</taxon>
        <taxon>Caudoviricetes</taxon>
        <taxon>Peduoviridae</taxon>
        <taxon>Maltschvirus</taxon>
        <taxon>Maltschvirus maltsch</taxon>
    </lineage>
</organism>
<accession>A0A6J7WYK8</accession>
<proteinExistence type="predicted"/>
<name>A0A6J7WYK8_9CAUD</name>
<gene>
    <name evidence="2" type="ORF">UFOVP244_96</name>
</gene>
<feature type="compositionally biased region" description="Polar residues" evidence="1">
    <location>
        <begin position="199"/>
        <end position="213"/>
    </location>
</feature>
<sequence length="474" mass="52807">MKKILLLTLVLFACGPDSKKSDEQSAPLEAVNFSGFVQRAFTLKVEGVSFNDSEHFYTRFIPDLIMTNPTYKDVLGKSEITIEGEYGLERFAADSSVFVASMASTGHLFQARTDSQGKFTVGVKPDALDETFKARIVVRIGLLIKNGSDSLHYCYLLHSIKEGVHLSESSKPIIFDDFKTQLNTYQCSDERNKGIEIPTNATPSPDTPTTTKADGTVVADPNVTISLTKRIPSPLPADADGANALTAVNFVSSSKGMFILKEEYRSKNDGKYYRQVLNFKSLDSVGPAKIIEDDPLSLQSASVPSHLYLPTDEGFLLLDSNYYFRYWQYTPATGANRIYSEYTGAQRPIPIATFESGGKQWVSDNWTTCIFDTNSAKLFTSCKSRPLSNPDGLEDRSMAHHGGNLYSLSYEEKQRSYWVVEYNSNLVFQKKYFISQLYLNGNGSLPQLVNLDDGLYLLQMSGNDLLFQKLQLNG</sequence>
<feature type="region of interest" description="Disordered" evidence="1">
    <location>
        <begin position="194"/>
        <end position="215"/>
    </location>
</feature>
<dbReference type="EMBL" id="LR798292">
    <property type="protein sequence ID" value="CAB5221164.1"/>
    <property type="molecule type" value="Genomic_DNA"/>
</dbReference>
<protein>
    <submittedName>
        <fullName evidence="2">Uncharacterized protein</fullName>
    </submittedName>
</protein>
<evidence type="ECO:0000313" key="2">
    <source>
        <dbReference type="EMBL" id="CAB5221164.1"/>
    </source>
</evidence>